<feature type="domain" description="Lipid A biosynthesis N-terminal" evidence="2">
    <location>
        <begin position="13"/>
        <end position="82"/>
    </location>
</feature>
<evidence type="ECO:0000313" key="4">
    <source>
        <dbReference type="Proteomes" id="UP000229740"/>
    </source>
</evidence>
<dbReference type="EMBL" id="PDPS01000024">
    <property type="protein sequence ID" value="PID58016.1"/>
    <property type="molecule type" value="Genomic_DNA"/>
</dbReference>
<dbReference type="AlphaFoldDB" id="A0A2G6E7F1"/>
<gene>
    <name evidence="3" type="ORF">CSB45_04825</name>
</gene>
<proteinExistence type="predicted"/>
<accession>A0A2G6E7F1</accession>
<organism evidence="3 4">
    <name type="scientific">candidate division KSB3 bacterium</name>
    <dbReference type="NCBI Taxonomy" id="2044937"/>
    <lineage>
        <taxon>Bacteria</taxon>
        <taxon>candidate division KSB3</taxon>
    </lineage>
</organism>
<dbReference type="Gene3D" id="1.20.1280.290">
    <property type="match status" value="1"/>
</dbReference>
<evidence type="ECO:0000259" key="2">
    <source>
        <dbReference type="Pfam" id="PF07578"/>
    </source>
</evidence>
<name>A0A2G6E7F1_9BACT</name>
<evidence type="ECO:0000313" key="3">
    <source>
        <dbReference type="EMBL" id="PID58016.1"/>
    </source>
</evidence>
<dbReference type="InterPro" id="IPR011499">
    <property type="entry name" value="Lipid_A_biosynth_N"/>
</dbReference>
<dbReference type="Pfam" id="PF07578">
    <property type="entry name" value="LAB_N"/>
    <property type="match status" value="1"/>
</dbReference>
<dbReference type="Proteomes" id="UP000229740">
    <property type="component" value="Unassembled WGS sequence"/>
</dbReference>
<protein>
    <recommendedName>
        <fullName evidence="2">Lipid A biosynthesis N-terminal domain-containing protein</fullName>
    </recommendedName>
</protein>
<comment type="caution">
    <text evidence="3">The sequence shown here is derived from an EMBL/GenBank/DDBJ whole genome shotgun (WGS) entry which is preliminary data.</text>
</comment>
<dbReference type="GO" id="GO:0008915">
    <property type="term" value="F:lipid-A-disaccharide synthase activity"/>
    <property type="evidence" value="ECO:0007669"/>
    <property type="project" value="InterPro"/>
</dbReference>
<dbReference type="GO" id="GO:0009245">
    <property type="term" value="P:lipid A biosynthetic process"/>
    <property type="evidence" value="ECO:0007669"/>
    <property type="project" value="InterPro"/>
</dbReference>
<keyword evidence="1" id="KW-1133">Transmembrane helix</keyword>
<feature type="transmembrane region" description="Helical" evidence="1">
    <location>
        <begin position="41"/>
        <end position="58"/>
    </location>
</feature>
<sequence length="90" mass="10305">MDIRQISPEKIFGLIGGGLFLGSWLLQAWETRKAGESIVSFNFFLLRLLGSLLLLFEATRVKSLSLSCVQGGTVFLTLYNMYMIRRKRRM</sequence>
<dbReference type="GO" id="GO:0016020">
    <property type="term" value="C:membrane"/>
    <property type="evidence" value="ECO:0007669"/>
    <property type="project" value="GOC"/>
</dbReference>
<reference evidence="3 4" key="1">
    <citation type="submission" date="2017-10" db="EMBL/GenBank/DDBJ databases">
        <title>Novel microbial diversity and functional potential in the marine mammal oral microbiome.</title>
        <authorList>
            <person name="Dudek N.K."/>
            <person name="Sun C.L."/>
            <person name="Burstein D."/>
            <person name="Kantor R.S."/>
            <person name="Aliaga Goltsman D.S."/>
            <person name="Bik E.M."/>
            <person name="Thomas B.C."/>
            <person name="Banfield J.F."/>
            <person name="Relman D.A."/>
        </authorList>
    </citation>
    <scope>NUCLEOTIDE SEQUENCE [LARGE SCALE GENOMIC DNA]</scope>
    <source>
        <strain evidence="3">DOLZORAL124_49_17</strain>
    </source>
</reference>
<evidence type="ECO:0000256" key="1">
    <source>
        <dbReference type="SAM" id="Phobius"/>
    </source>
</evidence>
<feature type="transmembrane region" description="Helical" evidence="1">
    <location>
        <begin position="12"/>
        <end position="29"/>
    </location>
</feature>
<keyword evidence="1" id="KW-0812">Transmembrane</keyword>
<keyword evidence="1" id="KW-0472">Membrane</keyword>